<dbReference type="PANTHER" id="PTHR10566:SF113">
    <property type="entry name" value="PROTEIN ACTIVITY OF BC1 COMPLEX KINASE 7, CHLOROPLASTIC"/>
    <property type="match status" value="1"/>
</dbReference>
<feature type="domain" description="ABC1 atypical kinase-like" evidence="3">
    <location>
        <begin position="93"/>
        <end position="337"/>
    </location>
</feature>
<dbReference type="InterPro" id="IPR050154">
    <property type="entry name" value="UbiB_kinase"/>
</dbReference>
<feature type="transmembrane region" description="Helical" evidence="2">
    <location>
        <begin position="502"/>
        <end position="521"/>
    </location>
</feature>
<reference evidence="4" key="2">
    <citation type="submission" date="2020-08" db="EMBL/GenBank/DDBJ databases">
        <authorList>
            <person name="Chen M."/>
            <person name="Teng W."/>
            <person name="Zhao L."/>
            <person name="Hu C."/>
            <person name="Zhou Y."/>
            <person name="Han B."/>
            <person name="Song L."/>
            <person name="Shu W."/>
        </authorList>
    </citation>
    <scope>NUCLEOTIDE SEQUENCE</scope>
    <source>
        <strain evidence="4">FACHB-1375</strain>
    </source>
</reference>
<keyword evidence="2" id="KW-0812">Transmembrane</keyword>
<organism evidence="4 5">
    <name type="scientific">Aerosakkonema funiforme FACHB-1375</name>
    <dbReference type="NCBI Taxonomy" id="2949571"/>
    <lineage>
        <taxon>Bacteria</taxon>
        <taxon>Bacillati</taxon>
        <taxon>Cyanobacteriota</taxon>
        <taxon>Cyanophyceae</taxon>
        <taxon>Oscillatoriophycideae</taxon>
        <taxon>Aerosakkonematales</taxon>
        <taxon>Aerosakkonemataceae</taxon>
        <taxon>Aerosakkonema</taxon>
    </lineage>
</organism>
<keyword evidence="5" id="KW-1185">Reference proteome</keyword>
<reference evidence="4" key="1">
    <citation type="journal article" date="2015" name="ISME J.">
        <title>Draft Genome Sequence of Streptomyces incarnatus NRRL8089, which Produces the Nucleoside Antibiotic Sinefungin.</title>
        <authorList>
            <person name="Oshima K."/>
            <person name="Hattori M."/>
            <person name="Shimizu H."/>
            <person name="Fukuda K."/>
            <person name="Nemoto M."/>
            <person name="Inagaki K."/>
            <person name="Tamura T."/>
        </authorList>
    </citation>
    <scope>NUCLEOTIDE SEQUENCE</scope>
    <source>
        <strain evidence="4">FACHB-1375</strain>
    </source>
</reference>
<feature type="transmembrane region" description="Helical" evidence="2">
    <location>
        <begin position="527"/>
        <end position="550"/>
    </location>
</feature>
<evidence type="ECO:0000313" key="4">
    <source>
        <dbReference type="EMBL" id="MBD2183295.1"/>
    </source>
</evidence>
<dbReference type="SUPFAM" id="SSF56112">
    <property type="entry name" value="Protein kinase-like (PK-like)"/>
    <property type="match status" value="1"/>
</dbReference>
<dbReference type="RefSeq" id="WP_190467327.1">
    <property type="nucleotide sequence ID" value="NZ_JACJPW010000052.1"/>
</dbReference>
<keyword evidence="4" id="KW-0418">Kinase</keyword>
<evidence type="ECO:0000256" key="1">
    <source>
        <dbReference type="ARBA" id="ARBA00009670"/>
    </source>
</evidence>
<proteinExistence type="inferred from homology"/>
<dbReference type="CDD" id="cd05121">
    <property type="entry name" value="ABC1_ADCK3-like"/>
    <property type="match status" value="1"/>
</dbReference>
<dbReference type="EMBL" id="JACJPW010000052">
    <property type="protein sequence ID" value="MBD2183295.1"/>
    <property type="molecule type" value="Genomic_DNA"/>
</dbReference>
<comment type="caution">
    <text evidence="4">The sequence shown here is derived from an EMBL/GenBank/DDBJ whole genome shotgun (WGS) entry which is preliminary data.</text>
</comment>
<dbReference type="InterPro" id="IPR004147">
    <property type="entry name" value="ABC1_dom"/>
</dbReference>
<evidence type="ECO:0000313" key="5">
    <source>
        <dbReference type="Proteomes" id="UP000641646"/>
    </source>
</evidence>
<dbReference type="Proteomes" id="UP000641646">
    <property type="component" value="Unassembled WGS sequence"/>
</dbReference>
<protein>
    <submittedName>
        <fullName evidence="4">AarF/ABC1/UbiB kinase family protein</fullName>
    </submittedName>
</protein>
<evidence type="ECO:0000256" key="2">
    <source>
        <dbReference type="SAM" id="Phobius"/>
    </source>
</evidence>
<dbReference type="InterPro" id="IPR011009">
    <property type="entry name" value="Kinase-like_dom_sf"/>
</dbReference>
<accession>A0A926VG43</accession>
<dbReference type="AlphaFoldDB" id="A0A926VG43"/>
<comment type="similarity">
    <text evidence="1">Belongs to the protein kinase superfamily. ADCK protein kinase family.</text>
</comment>
<evidence type="ECO:0000259" key="3">
    <source>
        <dbReference type="Pfam" id="PF03109"/>
    </source>
</evidence>
<gene>
    <name evidence="4" type="ORF">H6G03_19890</name>
</gene>
<dbReference type="Pfam" id="PF03109">
    <property type="entry name" value="ABC1"/>
    <property type="match status" value="1"/>
</dbReference>
<dbReference type="PANTHER" id="PTHR10566">
    <property type="entry name" value="CHAPERONE-ACTIVITY OF BC1 COMPLEX CABC1 -RELATED"/>
    <property type="match status" value="1"/>
</dbReference>
<keyword evidence="2" id="KW-0472">Membrane</keyword>
<keyword evidence="2" id="KW-1133">Transmembrane helix</keyword>
<keyword evidence="4" id="KW-0808">Transferase</keyword>
<name>A0A926VG43_9CYAN</name>
<sequence>MTITVAPKPLRWQRPKYSPLARQADVFAATGKFMFYLWSDSIFGNNSSLLRKRRAQWLVRTLLNLGPTFIKIGQAMSTRADLLPAEYVEALAQLQDSVPAFSAEEAIALIECELGKSIYTLFRDFNHIPIAAASLGQVHKARLHTGEDVVVKVQRPGLQKLFDVDVKAVRKVMRFCQRYFTWTKKYDLDAIYHEFFTILYQEIDYVQEGKNAERFRYNFMGYPGIIVPKVYWDYTTKKVLTVEYLPGIKVDDRQTIVACGLDPKKINQVGICCYLKQLLLDGFFQADPHPGNLAVNPADGSLIFYDFGMMAEIKSLAKEQMIRNFFAVLRKDTDEVLDTLIKMGLIEPVPDMTPVRRLISFLLEKFTEKPVDFQAFNEIRNELYAMFEQQPFRLPAQMTFVLKSLTTLDGIARALDPEYNLMAAAQPFVKSITVSKVRGNAIVEIARQTRDLIQYKLNQPSKTEVLIQRLEKRIEEGELQVRVRSLESDRVLKRINMGIKSLIYACLAGFTLLAGAVLLVGTYKGGAIAAFMFSALAFLFLVRSLIDLAIKEKLDKMAEK</sequence>
<dbReference type="GO" id="GO:0016301">
    <property type="term" value="F:kinase activity"/>
    <property type="evidence" value="ECO:0007669"/>
    <property type="project" value="UniProtKB-KW"/>
</dbReference>